<dbReference type="Ensembl" id="ENSAMET00000030744.1">
    <property type="protein sequence ID" value="ENSAMEP00000022914.1"/>
    <property type="gene ID" value="ENSAMEG00000007242.2"/>
</dbReference>
<dbReference type="FunFam" id="3.30.60.160:FF:000002">
    <property type="entry name" value="Polyhomeotic-like protein 2 isoform 1"/>
    <property type="match status" value="1"/>
</dbReference>
<feature type="compositionally biased region" description="Polar residues" evidence="9">
    <location>
        <begin position="230"/>
        <end position="239"/>
    </location>
</feature>
<evidence type="ECO:0000256" key="1">
    <source>
        <dbReference type="ARBA" id="ARBA00004123"/>
    </source>
</evidence>
<dbReference type="PANTHER" id="PTHR12247:SF86">
    <property type="entry name" value="POLYHOMEOTIC-LIKE PROTEIN 2"/>
    <property type="match status" value="1"/>
</dbReference>
<dbReference type="InterPro" id="IPR012313">
    <property type="entry name" value="Znf_FCS"/>
</dbReference>
<reference evidence="12" key="3">
    <citation type="submission" date="2025-09" db="UniProtKB">
        <authorList>
            <consortium name="Ensembl"/>
        </authorList>
    </citation>
    <scope>IDENTIFICATION</scope>
</reference>
<dbReference type="GO" id="GO:0042393">
    <property type="term" value="F:histone binding"/>
    <property type="evidence" value="ECO:0007669"/>
    <property type="project" value="TreeGrafter"/>
</dbReference>
<dbReference type="GO" id="GO:0008270">
    <property type="term" value="F:zinc ion binding"/>
    <property type="evidence" value="ECO:0007669"/>
    <property type="project" value="UniProtKB-KW"/>
</dbReference>
<feature type="region of interest" description="Disordered" evidence="9">
    <location>
        <begin position="503"/>
        <end position="530"/>
    </location>
</feature>
<keyword evidence="2" id="KW-0217">Developmental protein</keyword>
<dbReference type="CDD" id="cd09577">
    <property type="entry name" value="SAM_Ph1_2_3"/>
    <property type="match status" value="1"/>
</dbReference>
<dbReference type="GO" id="GO:0003677">
    <property type="term" value="F:DNA binding"/>
    <property type="evidence" value="ECO:0007669"/>
    <property type="project" value="UniProtKB-KW"/>
</dbReference>
<evidence type="ECO:0000256" key="6">
    <source>
        <dbReference type="ARBA" id="ARBA00023125"/>
    </source>
</evidence>
<feature type="region of interest" description="Disordered" evidence="9">
    <location>
        <begin position="655"/>
        <end position="690"/>
    </location>
</feature>
<feature type="region of interest" description="Disordered" evidence="9">
    <location>
        <begin position="302"/>
        <end position="410"/>
    </location>
</feature>
<gene>
    <name evidence="12" type="primary">PHC2</name>
</gene>
<evidence type="ECO:0000259" key="11">
    <source>
        <dbReference type="PROSITE" id="PS51024"/>
    </source>
</evidence>
<proteinExistence type="predicted"/>
<feature type="domain" description="SAM" evidence="10">
    <location>
        <begin position="764"/>
        <end position="828"/>
    </location>
</feature>
<dbReference type="RefSeq" id="XP_034504670.1">
    <property type="nucleotide sequence ID" value="XM_034648779.1"/>
</dbReference>
<dbReference type="AlphaFoldDB" id="A0A7N5JBI8"/>
<dbReference type="Pfam" id="PF21319">
    <property type="entry name" value="zf-FCS_1"/>
    <property type="match status" value="1"/>
</dbReference>
<evidence type="ECO:0000256" key="4">
    <source>
        <dbReference type="ARBA" id="ARBA00022771"/>
    </source>
</evidence>
<dbReference type="GeneID" id="105238773"/>
<reference evidence="12" key="2">
    <citation type="submission" date="2025-08" db="UniProtKB">
        <authorList>
            <consortium name="Ensembl"/>
        </authorList>
    </citation>
    <scope>IDENTIFICATION</scope>
</reference>
<evidence type="ECO:0000256" key="8">
    <source>
        <dbReference type="PROSITE-ProRule" id="PRU00367"/>
    </source>
</evidence>
<dbReference type="PROSITE" id="PS51024">
    <property type="entry name" value="ZF_FCS"/>
    <property type="match status" value="1"/>
</dbReference>
<dbReference type="GeneTree" id="ENSGT00940000160840"/>
<comment type="subcellular location">
    <subcellularLocation>
        <location evidence="1">Nucleus</location>
    </subcellularLocation>
</comment>
<dbReference type="InterPro" id="IPR001660">
    <property type="entry name" value="SAM"/>
</dbReference>
<dbReference type="GO" id="GO:0045892">
    <property type="term" value="P:negative regulation of DNA-templated transcription"/>
    <property type="evidence" value="ECO:0007669"/>
    <property type="project" value="TreeGrafter"/>
</dbReference>
<feature type="compositionally biased region" description="Polar residues" evidence="9">
    <location>
        <begin position="343"/>
        <end position="358"/>
    </location>
</feature>
<protein>
    <submittedName>
        <fullName evidence="12">Polyhomeotic homolog 2</fullName>
    </submittedName>
</protein>
<dbReference type="Proteomes" id="UP000008912">
    <property type="component" value="Unassembled WGS sequence"/>
</dbReference>
<dbReference type="SUPFAM" id="SSF47769">
    <property type="entry name" value="SAM/Pointed domain"/>
    <property type="match status" value="1"/>
</dbReference>
<feature type="region of interest" description="Disordered" evidence="9">
    <location>
        <begin position="703"/>
        <end position="738"/>
    </location>
</feature>
<dbReference type="GO" id="GO:0035102">
    <property type="term" value="C:PRC1 complex"/>
    <property type="evidence" value="ECO:0007669"/>
    <property type="project" value="TreeGrafter"/>
</dbReference>
<feature type="compositionally biased region" description="Polar residues" evidence="9">
    <location>
        <begin position="378"/>
        <end position="393"/>
    </location>
</feature>
<dbReference type="InterPro" id="IPR038603">
    <property type="entry name" value="Znf_FCS_sf"/>
</dbReference>
<feature type="compositionally biased region" description="Low complexity" evidence="9">
    <location>
        <begin position="195"/>
        <end position="206"/>
    </location>
</feature>
<dbReference type="GO" id="GO:0003682">
    <property type="term" value="F:chromatin binding"/>
    <property type="evidence" value="ECO:0007669"/>
    <property type="project" value="TreeGrafter"/>
</dbReference>
<evidence type="ECO:0000259" key="10">
    <source>
        <dbReference type="PROSITE" id="PS50105"/>
    </source>
</evidence>
<keyword evidence="13" id="KW-1185">Reference proteome</keyword>
<reference evidence="12 13" key="1">
    <citation type="journal article" date="2010" name="Nature">
        <title>The sequence and de novo assembly of the giant panda genome.</title>
        <authorList>
            <person name="Li R."/>
            <person name="Fan W."/>
            <person name="Tian G."/>
            <person name="Zhu H."/>
            <person name="He L."/>
            <person name="Cai J."/>
            <person name="Huang Q."/>
            <person name="Cai Q."/>
            <person name="Li B."/>
            <person name="Bai Y."/>
            <person name="Zhang Z."/>
            <person name="Zhang Y."/>
            <person name="Wang W."/>
            <person name="Li J."/>
            <person name="Wei F."/>
            <person name="Li H."/>
            <person name="Jian M."/>
            <person name="Li J."/>
            <person name="Zhang Z."/>
            <person name="Nielsen R."/>
            <person name="Li D."/>
            <person name="Gu W."/>
            <person name="Yang Z."/>
            <person name="Xuan Z."/>
            <person name="Ryder O.A."/>
            <person name="Leung F.C."/>
            <person name="Zhou Y."/>
            <person name="Cao J."/>
            <person name="Sun X."/>
            <person name="Fu Y."/>
            <person name="Fang X."/>
            <person name="Guo X."/>
            <person name="Wang B."/>
            <person name="Hou R."/>
            <person name="Shen F."/>
            <person name="Mu B."/>
            <person name="Ni P."/>
            <person name="Lin R."/>
            <person name="Qian W."/>
            <person name="Wang G."/>
            <person name="Yu C."/>
            <person name="Nie W."/>
            <person name="Wang J."/>
            <person name="Wu Z."/>
            <person name="Liang H."/>
            <person name="Min J."/>
            <person name="Wu Q."/>
            <person name="Cheng S."/>
            <person name="Ruan J."/>
            <person name="Wang M."/>
            <person name="Shi Z."/>
            <person name="Wen M."/>
            <person name="Liu B."/>
            <person name="Ren X."/>
            <person name="Zheng H."/>
            <person name="Dong D."/>
            <person name="Cook K."/>
            <person name="Shan G."/>
            <person name="Zhang H."/>
            <person name="Kosiol C."/>
            <person name="Xie X."/>
            <person name="Lu Z."/>
            <person name="Zheng H."/>
            <person name="Li Y."/>
            <person name="Steiner C.C."/>
            <person name="Lam T.T."/>
            <person name="Lin S."/>
            <person name="Zhang Q."/>
            <person name="Li G."/>
            <person name="Tian J."/>
            <person name="Gong T."/>
            <person name="Liu H."/>
            <person name="Zhang D."/>
            <person name="Fang L."/>
            <person name="Ye C."/>
            <person name="Zhang J."/>
            <person name="Hu W."/>
            <person name="Xu A."/>
            <person name="Ren Y."/>
            <person name="Zhang G."/>
            <person name="Bruford M.W."/>
            <person name="Li Q."/>
            <person name="Ma L."/>
            <person name="Guo Y."/>
            <person name="An N."/>
            <person name="Hu Y."/>
            <person name="Zheng Y."/>
            <person name="Shi Y."/>
            <person name="Li Z."/>
            <person name="Liu Q."/>
            <person name="Chen Y."/>
            <person name="Zhao J."/>
            <person name="Qu N."/>
            <person name="Zhao S."/>
            <person name="Tian F."/>
            <person name="Wang X."/>
            <person name="Wang H."/>
            <person name="Xu L."/>
            <person name="Liu X."/>
            <person name="Vinar T."/>
            <person name="Wang Y."/>
            <person name="Lam T.W."/>
            <person name="Yiu S.M."/>
            <person name="Liu S."/>
            <person name="Zhang H."/>
            <person name="Li D."/>
            <person name="Huang Y."/>
            <person name="Wang X."/>
            <person name="Yang G."/>
            <person name="Jiang Z."/>
            <person name="Wang J."/>
            <person name="Qin N."/>
            <person name="Li L."/>
            <person name="Li J."/>
            <person name="Bolund L."/>
            <person name="Kristiansen K."/>
            <person name="Wong G.K."/>
            <person name="Olson M."/>
            <person name="Zhang X."/>
            <person name="Li S."/>
            <person name="Yang H."/>
            <person name="Wang J."/>
            <person name="Wang J."/>
        </authorList>
    </citation>
    <scope>NUCLEOTIDE SEQUENCE [LARGE SCALE GENOMIC DNA]</scope>
</reference>
<dbReference type="InterPro" id="IPR013761">
    <property type="entry name" value="SAM/pointed_sf"/>
</dbReference>
<feature type="compositionally biased region" description="Low complexity" evidence="9">
    <location>
        <begin position="302"/>
        <end position="320"/>
    </location>
</feature>
<evidence type="ECO:0000313" key="12">
    <source>
        <dbReference type="Ensembl" id="ENSAMEP00000022914.1"/>
    </source>
</evidence>
<keyword evidence="4 8" id="KW-0863">Zinc-finger</keyword>
<dbReference type="SMART" id="SM00454">
    <property type="entry name" value="SAM"/>
    <property type="match status" value="1"/>
</dbReference>
<organism evidence="12 13">
    <name type="scientific">Ailuropoda melanoleuca</name>
    <name type="common">Giant panda</name>
    <dbReference type="NCBI Taxonomy" id="9646"/>
    <lineage>
        <taxon>Eukaryota</taxon>
        <taxon>Metazoa</taxon>
        <taxon>Chordata</taxon>
        <taxon>Craniata</taxon>
        <taxon>Vertebrata</taxon>
        <taxon>Euteleostomi</taxon>
        <taxon>Mammalia</taxon>
        <taxon>Eutheria</taxon>
        <taxon>Laurasiatheria</taxon>
        <taxon>Carnivora</taxon>
        <taxon>Caniformia</taxon>
        <taxon>Ursidae</taxon>
        <taxon>Ailuropoda</taxon>
    </lineage>
</organism>
<feature type="compositionally biased region" description="Low complexity" evidence="9">
    <location>
        <begin position="11"/>
        <end position="33"/>
    </location>
</feature>
<sequence>MENELPVPHTSSSASVASSASSGCNSGSSAGSGRPTGPQISVYSGIPDRQTVQVIQQALHRQPSTAAQYLQQMYAAQQQHLMLQTAALQQQHLSSAQLQSLAAVQQASLVANRQGSTSGSSVSAQAPAQASSINLAASPAAQLINRAQSVNSATASGIAQQAVLLGNTSSPALTASQAQMYLRAQMVQNLTLRTQQPPTAAASGPTPAQPVLPSLALKPTPGGSQPLPTPSQGRNTAQGSPAGAKPGITDNVMEPLKKGDSSSGMPGSMEGRAGLSRMAPAVATHPLVTPAYAQLQPHQLLSQPPSKHLQPQFVLQQQPQQPAPPPPPPPLPPQSRPALQAQSHPQLTSVPPSLTLQPSPEAHAMPLGPVTPALPLQCPTTNLHKAGSTQQCHPPTPDAGPHNGYPEGLAHTPQRRFQHASAVILQLQPASPVPQQCAADNWKEAVPGEKSVPETRSGPSPHQQAIITAMPGGLPVPKSPNIQQSPAHETGQGIVHALTDLSSPGMTSGNGNSASSITGTAPQNGENKPPQAIVKPQILTHVIEGFVIQEGAEPFPVGRSSLLVGNLKKKYAQGFLPEKLPQQDHTTTTDSEMEEPYLQESKEEGTPLKLKCELCGRVDFAYKFKRSKRFCSMACAKRYNVGCTKRVGLFHSDRSKLQKAGATTHNRRRASKASLPTLTKDTKKQPTGAVPLSVTAALQLTHSQEDSSRCSDNSSYEEPLSPISASSSTSRRRQGQRDLELPDMHMRDLVGMGHHFLPSEPTKWNVEDVYEFIRSLPGCQEIAEEFRAQEIDGQALLLLKEDHLMSAMNIKLGPALKIYARISMLKDS</sequence>
<evidence type="ECO:0000256" key="3">
    <source>
        <dbReference type="ARBA" id="ARBA00022723"/>
    </source>
</evidence>
<evidence type="ECO:0000256" key="7">
    <source>
        <dbReference type="ARBA" id="ARBA00023242"/>
    </source>
</evidence>
<dbReference type="InterPro" id="IPR050548">
    <property type="entry name" value="PcG_chromatin_remod_factors"/>
</dbReference>
<dbReference type="Pfam" id="PF00536">
    <property type="entry name" value="SAM_1"/>
    <property type="match status" value="1"/>
</dbReference>
<dbReference type="CTD" id="1912"/>
<keyword evidence="7" id="KW-0539">Nucleus</keyword>
<evidence type="ECO:0000256" key="2">
    <source>
        <dbReference type="ARBA" id="ARBA00022473"/>
    </source>
</evidence>
<keyword evidence="6" id="KW-0238">DNA-binding</keyword>
<evidence type="ECO:0000256" key="9">
    <source>
        <dbReference type="SAM" id="MobiDB-lite"/>
    </source>
</evidence>
<dbReference type="PANTHER" id="PTHR12247">
    <property type="entry name" value="POLYCOMB GROUP PROTEIN"/>
    <property type="match status" value="1"/>
</dbReference>
<dbReference type="PROSITE" id="PS50105">
    <property type="entry name" value="SAM_DOMAIN"/>
    <property type="match status" value="1"/>
</dbReference>
<keyword evidence="3" id="KW-0479">Metal-binding</keyword>
<dbReference type="Gene3D" id="3.30.60.160">
    <property type="match status" value="1"/>
</dbReference>
<dbReference type="Gene3D" id="1.10.150.50">
    <property type="entry name" value="Transcription Factor, Ets-1"/>
    <property type="match status" value="1"/>
</dbReference>
<dbReference type="Pfam" id="PF16616">
    <property type="entry name" value="PHC2_SAM_assoc"/>
    <property type="match status" value="1"/>
</dbReference>
<keyword evidence="5" id="KW-0862">Zinc</keyword>
<feature type="compositionally biased region" description="Polar residues" evidence="9">
    <location>
        <begin position="503"/>
        <end position="526"/>
    </location>
</feature>
<feature type="domain" description="FCS-type" evidence="11">
    <location>
        <begin position="603"/>
        <end position="637"/>
    </location>
</feature>
<dbReference type="FunFam" id="1.10.150.50:FF:000011">
    <property type="entry name" value="Polyhomeotic-like protein 2 isoform 1"/>
    <property type="match status" value="1"/>
</dbReference>
<feature type="region of interest" description="Disordered" evidence="9">
    <location>
        <begin position="195"/>
        <end position="272"/>
    </location>
</feature>
<feature type="compositionally biased region" description="Pro residues" evidence="9">
    <location>
        <begin position="321"/>
        <end position="335"/>
    </location>
</feature>
<feature type="region of interest" description="Disordered" evidence="9">
    <location>
        <begin position="1"/>
        <end position="44"/>
    </location>
</feature>
<name>A0A7N5JBI8_AILME</name>
<accession>A0A7N5JBI8</accession>
<evidence type="ECO:0000256" key="5">
    <source>
        <dbReference type="ARBA" id="ARBA00022833"/>
    </source>
</evidence>
<evidence type="ECO:0000313" key="13">
    <source>
        <dbReference type="Proteomes" id="UP000008912"/>
    </source>
</evidence>